<dbReference type="PROSITE" id="PS51257">
    <property type="entry name" value="PROKAR_LIPOPROTEIN"/>
    <property type="match status" value="1"/>
</dbReference>
<name>A0ABU0ASG1_9BACI</name>
<evidence type="ECO:0008006" key="4">
    <source>
        <dbReference type="Google" id="ProtNLM"/>
    </source>
</evidence>
<evidence type="ECO:0000256" key="1">
    <source>
        <dbReference type="SAM" id="SignalP"/>
    </source>
</evidence>
<keyword evidence="3" id="KW-1185">Reference proteome</keyword>
<dbReference type="RefSeq" id="WP_307480739.1">
    <property type="nucleotide sequence ID" value="NZ_JAUSUB010000064.1"/>
</dbReference>
<reference evidence="2 3" key="1">
    <citation type="submission" date="2023-07" db="EMBL/GenBank/DDBJ databases">
        <title>Genomic Encyclopedia of Type Strains, Phase IV (KMG-IV): sequencing the most valuable type-strain genomes for metagenomic binning, comparative biology and taxonomic classification.</title>
        <authorList>
            <person name="Goeker M."/>
        </authorList>
    </citation>
    <scope>NUCLEOTIDE SEQUENCE [LARGE SCALE GENOMIC DNA]</scope>
    <source>
        <strain evidence="2 3">DSM 23494</strain>
    </source>
</reference>
<comment type="caution">
    <text evidence="2">The sequence shown here is derived from an EMBL/GenBank/DDBJ whole genome shotgun (WGS) entry which is preliminary data.</text>
</comment>
<protein>
    <recommendedName>
        <fullName evidence="4">Lipoprotein</fullName>
    </recommendedName>
</protein>
<feature type="chain" id="PRO_5045488059" description="Lipoprotein" evidence="1">
    <location>
        <begin position="21"/>
        <end position="152"/>
    </location>
</feature>
<organism evidence="2 3">
    <name type="scientific">Cytobacillus purgationiresistens</name>
    <dbReference type="NCBI Taxonomy" id="863449"/>
    <lineage>
        <taxon>Bacteria</taxon>
        <taxon>Bacillati</taxon>
        <taxon>Bacillota</taxon>
        <taxon>Bacilli</taxon>
        <taxon>Bacillales</taxon>
        <taxon>Bacillaceae</taxon>
        <taxon>Cytobacillus</taxon>
    </lineage>
</organism>
<feature type="signal peptide" evidence="1">
    <location>
        <begin position="1"/>
        <end position="20"/>
    </location>
</feature>
<dbReference type="Proteomes" id="UP001238088">
    <property type="component" value="Unassembled WGS sequence"/>
</dbReference>
<proteinExistence type="predicted"/>
<keyword evidence="1" id="KW-0732">Signal</keyword>
<dbReference type="EMBL" id="JAUSUB010000064">
    <property type="protein sequence ID" value="MDQ0273960.1"/>
    <property type="molecule type" value="Genomic_DNA"/>
</dbReference>
<sequence>MKKVILVSLLPFYLILSACTQNQTYDINEFSYGLGENESSQSSIKFEIEIIIPKDNSKRIDTSSIKPIVGSWVKNKVINVDIKDIKDNDIENSNLLYIKGEVSFDNEGLSYEELEKLNKKEPAFLGLSFINESKNSYDITFQKNNVDVIERK</sequence>
<evidence type="ECO:0000313" key="3">
    <source>
        <dbReference type="Proteomes" id="UP001238088"/>
    </source>
</evidence>
<accession>A0ABU0ASG1</accession>
<gene>
    <name evidence="2" type="ORF">J2S17_005921</name>
</gene>
<evidence type="ECO:0000313" key="2">
    <source>
        <dbReference type="EMBL" id="MDQ0273960.1"/>
    </source>
</evidence>